<name>A0A8J6KWV3_MICOH</name>
<accession>A0A8J6KWV3</accession>
<reference evidence="1" key="1">
    <citation type="submission" date="2020-03" db="EMBL/GenBank/DDBJ databases">
        <title>Studies in the Genomics of Life Span.</title>
        <authorList>
            <person name="Glass D."/>
        </authorList>
    </citation>
    <scope>NUCLEOTIDE SEQUENCE</scope>
    <source>
        <strain evidence="1">LTLLF</strain>
        <tissue evidence="1">Muscle</tissue>
    </source>
</reference>
<evidence type="ECO:0000313" key="2">
    <source>
        <dbReference type="Proteomes" id="UP000710432"/>
    </source>
</evidence>
<protein>
    <submittedName>
        <fullName evidence="1">Flotillin-2</fullName>
    </submittedName>
</protein>
<dbReference type="Proteomes" id="UP000710432">
    <property type="component" value="Unassembled WGS sequence"/>
</dbReference>
<proteinExistence type="predicted"/>
<dbReference type="AlphaFoldDB" id="A0A8J6KWV3"/>
<dbReference type="EMBL" id="JAATJU010019100">
    <property type="protein sequence ID" value="KAH0516640.1"/>
    <property type="molecule type" value="Genomic_DNA"/>
</dbReference>
<evidence type="ECO:0000313" key="1">
    <source>
        <dbReference type="EMBL" id="KAH0516640.1"/>
    </source>
</evidence>
<sequence>MGKAEAERLKLKTEAYQKSKDAAKKALVLKAPPQIASSLTKVDEIAVLSGDNSKVTSEVNGLLAGLPASVQSLSSVALSKIALIKDASCAQDFASSVIMSEIVKRLETLNVEEVIVKKESTDHAG</sequence>
<gene>
    <name evidence="1" type="ORF">LTLLF_123480</name>
</gene>
<organism evidence="1 2">
    <name type="scientific">Microtus ochrogaster</name>
    <name type="common">Prairie vole</name>
    <dbReference type="NCBI Taxonomy" id="79684"/>
    <lineage>
        <taxon>Eukaryota</taxon>
        <taxon>Metazoa</taxon>
        <taxon>Chordata</taxon>
        <taxon>Craniata</taxon>
        <taxon>Vertebrata</taxon>
        <taxon>Euteleostomi</taxon>
        <taxon>Mammalia</taxon>
        <taxon>Eutheria</taxon>
        <taxon>Euarchontoglires</taxon>
        <taxon>Glires</taxon>
        <taxon>Rodentia</taxon>
        <taxon>Myomorpha</taxon>
        <taxon>Muroidea</taxon>
        <taxon>Cricetidae</taxon>
        <taxon>Arvicolinae</taxon>
        <taxon>Microtus</taxon>
    </lineage>
</organism>
<comment type="caution">
    <text evidence="1">The sequence shown here is derived from an EMBL/GenBank/DDBJ whole genome shotgun (WGS) entry which is preliminary data.</text>
</comment>